<feature type="compositionally biased region" description="Acidic residues" evidence="3">
    <location>
        <begin position="224"/>
        <end position="235"/>
    </location>
</feature>
<feature type="compositionally biased region" description="Polar residues" evidence="3">
    <location>
        <begin position="1"/>
        <end position="17"/>
    </location>
</feature>
<evidence type="ECO:0000256" key="2">
    <source>
        <dbReference type="ARBA" id="ARBA00022801"/>
    </source>
</evidence>
<evidence type="ECO:0000256" key="3">
    <source>
        <dbReference type="SAM" id="MobiDB-lite"/>
    </source>
</evidence>
<gene>
    <name evidence="5" type="ORF">PHYBOEH_008356</name>
</gene>
<dbReference type="AlphaFoldDB" id="A0A8T1W080"/>
<dbReference type="PROSITE" id="PS50600">
    <property type="entry name" value="ULP_PROTEASE"/>
    <property type="match status" value="1"/>
</dbReference>
<dbReference type="InterPro" id="IPR003653">
    <property type="entry name" value="Peptidase_C48_C"/>
</dbReference>
<comment type="caution">
    <text evidence="5">The sequence shown here is derived from an EMBL/GenBank/DDBJ whole genome shotgun (WGS) entry which is preliminary data.</text>
</comment>
<name>A0A8T1W080_9STRA</name>
<dbReference type="Pfam" id="PF02902">
    <property type="entry name" value="Peptidase_C48"/>
    <property type="match status" value="1"/>
</dbReference>
<evidence type="ECO:0000313" key="5">
    <source>
        <dbReference type="EMBL" id="KAG7387162.1"/>
    </source>
</evidence>
<keyword evidence="2" id="KW-0378">Hydrolase</keyword>
<protein>
    <recommendedName>
        <fullName evidence="4">Ubiquitin-like protease family profile domain-containing protein</fullName>
    </recommendedName>
</protein>
<dbReference type="Proteomes" id="UP000693981">
    <property type="component" value="Unassembled WGS sequence"/>
</dbReference>
<evidence type="ECO:0000313" key="6">
    <source>
        <dbReference type="Proteomes" id="UP000693981"/>
    </source>
</evidence>
<keyword evidence="6" id="KW-1185">Reference proteome</keyword>
<dbReference type="PANTHER" id="PTHR47764:SF2">
    <property type="entry name" value="UBIQUITIN-LIKE PROTEASE FAMILY PROFILE DOMAIN-CONTAINING PROTEIN"/>
    <property type="match status" value="1"/>
</dbReference>
<sequence>MQSGNASNNTSKTPTDLTKQRAEDDEEKEAAIDLKEIEKFSTAKIYGCEVMIGLFQCMMDLFFQNDRVCMSNVRGKYEKWPFKSYYLLSYDRLQDVRLYGVSKETDADVDMEIEEPGKMDQLLDEASFLVFKYPLSDEDDRNAVMSFYDPTGSDILKGYIMLRPVEDATGDTDLEDIKDILRGHTDVTPIDGKEQAKEYLQNLMKDPFSYRSNGRKSGGKEEEQSSSESEEDSDDGIPVLTYPLPPCTSDIVTIIRHDVSRLKPRRYLNDNIIDYYFKRMMLEDFRANEIVQEKVLFLSSHFYSRLRVGRGPTQAARLEAGYKNVSTWLARSNFFNRSMIFIPINKDLHWSLAVIVNPRIAATHKDGSCMQGEDEAFSCIAVLDPLGSYHRKAAIVRNLRAFLRLEWETHKGRLGTTNLPEYGTDRVLTISVKAPMQRNSYDCGVYVLKFAEVMLKNCVELELLSLNNGVISTEVTDADLETLISPTAFSPDDISATRKQIRQHIAEDTVKFQELMEQKQQQKAAKASSMSSK</sequence>
<evidence type="ECO:0000259" key="4">
    <source>
        <dbReference type="PROSITE" id="PS50600"/>
    </source>
</evidence>
<evidence type="ECO:0000256" key="1">
    <source>
        <dbReference type="ARBA" id="ARBA00022670"/>
    </source>
</evidence>
<feature type="domain" description="Ubiquitin-like protease family profile" evidence="4">
    <location>
        <begin position="252"/>
        <end position="454"/>
    </location>
</feature>
<dbReference type="GO" id="GO:0008234">
    <property type="term" value="F:cysteine-type peptidase activity"/>
    <property type="evidence" value="ECO:0007669"/>
    <property type="project" value="InterPro"/>
</dbReference>
<dbReference type="OrthoDB" id="442460at2759"/>
<dbReference type="EMBL" id="JAGDFL010000487">
    <property type="protein sequence ID" value="KAG7387162.1"/>
    <property type="molecule type" value="Genomic_DNA"/>
</dbReference>
<accession>A0A8T1W080</accession>
<dbReference type="GO" id="GO:0006508">
    <property type="term" value="P:proteolysis"/>
    <property type="evidence" value="ECO:0007669"/>
    <property type="project" value="UniProtKB-KW"/>
</dbReference>
<feature type="region of interest" description="Disordered" evidence="3">
    <location>
        <begin position="208"/>
        <end position="239"/>
    </location>
</feature>
<dbReference type="PANTHER" id="PTHR47764">
    <property type="entry name" value="UBIQUITIN-LIKE-SPECIFIC PROTEASE 2B-RELATED"/>
    <property type="match status" value="1"/>
</dbReference>
<feature type="region of interest" description="Disordered" evidence="3">
    <location>
        <begin position="1"/>
        <end position="27"/>
    </location>
</feature>
<organism evidence="5 6">
    <name type="scientific">Phytophthora boehmeriae</name>
    <dbReference type="NCBI Taxonomy" id="109152"/>
    <lineage>
        <taxon>Eukaryota</taxon>
        <taxon>Sar</taxon>
        <taxon>Stramenopiles</taxon>
        <taxon>Oomycota</taxon>
        <taxon>Peronosporomycetes</taxon>
        <taxon>Peronosporales</taxon>
        <taxon>Peronosporaceae</taxon>
        <taxon>Phytophthora</taxon>
    </lineage>
</organism>
<reference evidence="5" key="1">
    <citation type="submission" date="2021-02" db="EMBL/GenBank/DDBJ databases">
        <authorList>
            <person name="Palmer J.M."/>
        </authorList>
    </citation>
    <scope>NUCLEOTIDE SEQUENCE</scope>
    <source>
        <strain evidence="5">SCRP23</strain>
    </source>
</reference>
<keyword evidence="1" id="KW-0645">Protease</keyword>
<proteinExistence type="predicted"/>